<name>A0A3M7Q7D6_BRAPC</name>
<dbReference type="Proteomes" id="UP000276133">
    <property type="component" value="Unassembled WGS sequence"/>
</dbReference>
<reference evidence="1 2" key="1">
    <citation type="journal article" date="2018" name="Sci. Rep.">
        <title>Genomic signatures of local adaptation to the degree of environmental predictability in rotifers.</title>
        <authorList>
            <person name="Franch-Gras L."/>
            <person name="Hahn C."/>
            <person name="Garcia-Roger E.M."/>
            <person name="Carmona M.J."/>
            <person name="Serra M."/>
            <person name="Gomez A."/>
        </authorList>
    </citation>
    <scope>NUCLEOTIDE SEQUENCE [LARGE SCALE GENOMIC DNA]</scope>
    <source>
        <strain evidence="1">HYR1</strain>
    </source>
</reference>
<sequence length="128" mass="14392">MSFEKSPKFEDMQDTAAPTKFKSVCWTPLDVSVTIWAVDAFIADRCERDGIGADVLQVRMVVEVGLCMGYAGPRCLNCANQWLMRFFSFKICMMTKVGFCYFEGAMTSSIIDCSKLEEVVGGKIFVFF</sequence>
<gene>
    <name evidence="1" type="ORF">BpHYR1_021366</name>
</gene>
<evidence type="ECO:0000313" key="1">
    <source>
        <dbReference type="EMBL" id="RNA07357.1"/>
    </source>
</evidence>
<keyword evidence="2" id="KW-1185">Reference proteome</keyword>
<dbReference type="EMBL" id="REGN01007073">
    <property type="protein sequence ID" value="RNA07357.1"/>
    <property type="molecule type" value="Genomic_DNA"/>
</dbReference>
<accession>A0A3M7Q7D6</accession>
<organism evidence="1 2">
    <name type="scientific">Brachionus plicatilis</name>
    <name type="common">Marine rotifer</name>
    <name type="synonym">Brachionus muelleri</name>
    <dbReference type="NCBI Taxonomy" id="10195"/>
    <lineage>
        <taxon>Eukaryota</taxon>
        <taxon>Metazoa</taxon>
        <taxon>Spiralia</taxon>
        <taxon>Gnathifera</taxon>
        <taxon>Rotifera</taxon>
        <taxon>Eurotatoria</taxon>
        <taxon>Monogononta</taxon>
        <taxon>Pseudotrocha</taxon>
        <taxon>Ploima</taxon>
        <taxon>Brachionidae</taxon>
        <taxon>Brachionus</taxon>
    </lineage>
</organism>
<proteinExistence type="predicted"/>
<dbReference type="AlphaFoldDB" id="A0A3M7Q7D6"/>
<comment type="caution">
    <text evidence="1">The sequence shown here is derived from an EMBL/GenBank/DDBJ whole genome shotgun (WGS) entry which is preliminary data.</text>
</comment>
<protein>
    <submittedName>
        <fullName evidence="1">Uncharacterized protein</fullName>
    </submittedName>
</protein>
<evidence type="ECO:0000313" key="2">
    <source>
        <dbReference type="Proteomes" id="UP000276133"/>
    </source>
</evidence>